<dbReference type="AlphaFoldDB" id="A0A5C6A315"/>
<reference evidence="1 2" key="1">
    <citation type="submission" date="2019-02" db="EMBL/GenBank/DDBJ databases">
        <title>Deep-cultivation of Planctomycetes and their phenomic and genomic characterization uncovers novel biology.</title>
        <authorList>
            <person name="Wiegand S."/>
            <person name="Jogler M."/>
            <person name="Boedeker C."/>
            <person name="Pinto D."/>
            <person name="Vollmers J."/>
            <person name="Rivas-Marin E."/>
            <person name="Kohn T."/>
            <person name="Peeters S.H."/>
            <person name="Heuer A."/>
            <person name="Rast P."/>
            <person name="Oberbeckmann S."/>
            <person name="Bunk B."/>
            <person name="Jeske O."/>
            <person name="Meyerdierks A."/>
            <person name="Storesund J.E."/>
            <person name="Kallscheuer N."/>
            <person name="Luecker S."/>
            <person name="Lage O.M."/>
            <person name="Pohl T."/>
            <person name="Merkel B.J."/>
            <person name="Hornburger P."/>
            <person name="Mueller R.-W."/>
            <person name="Bruemmer F."/>
            <person name="Labrenz M."/>
            <person name="Spormann A.M."/>
            <person name="Op Den Camp H."/>
            <person name="Overmann J."/>
            <person name="Amann R."/>
            <person name="Jetten M.S.M."/>
            <person name="Mascher T."/>
            <person name="Medema M.H."/>
            <person name="Devos D.P."/>
            <person name="Kaster A.-K."/>
            <person name="Ovreas L."/>
            <person name="Rohde M."/>
            <person name="Galperin M.Y."/>
            <person name="Jogler C."/>
        </authorList>
    </citation>
    <scope>NUCLEOTIDE SEQUENCE [LARGE SCALE GENOMIC DNA]</scope>
    <source>
        <strain evidence="1 2">Pla100</strain>
    </source>
</reference>
<comment type="caution">
    <text evidence="1">The sequence shown here is derived from an EMBL/GenBank/DDBJ whole genome shotgun (WGS) entry which is preliminary data.</text>
</comment>
<keyword evidence="2" id="KW-1185">Reference proteome</keyword>
<protein>
    <submittedName>
        <fullName evidence="1">Uncharacterized protein</fullName>
    </submittedName>
</protein>
<organism evidence="1 2">
    <name type="scientific">Neorhodopirellula pilleata</name>
    <dbReference type="NCBI Taxonomy" id="2714738"/>
    <lineage>
        <taxon>Bacteria</taxon>
        <taxon>Pseudomonadati</taxon>
        <taxon>Planctomycetota</taxon>
        <taxon>Planctomycetia</taxon>
        <taxon>Pirellulales</taxon>
        <taxon>Pirellulaceae</taxon>
        <taxon>Neorhodopirellula</taxon>
    </lineage>
</organism>
<sequence>MFLIARVTTPIRITLIAACLVGLSGCHVLTPMPIQHGPIHVAPELAAMNDTPIEFGRPIPWLDTAGWIWGVPDKLLLWDRRISRHRFTEPTVEAAVEYMQANRLGHVKVRMNQYAPIADLHRLRNNKTVSWPCRYTFGLLSVGGEALLPGRLIGGDHYNPFTQTVHLYSDVPAIALHELAHAKDFSQRTQIGWYSIGYAVFPVWAESIASRDVMDYLYRRADRDGLIEANRILYPAFGTYVGSTLGGLVPEHASPIYYATVIAGRLNGRMLSRHVDEHLEEYQRFYQ</sequence>
<evidence type="ECO:0000313" key="1">
    <source>
        <dbReference type="EMBL" id="TWT94304.1"/>
    </source>
</evidence>
<dbReference type="RefSeq" id="WP_231603222.1">
    <property type="nucleotide sequence ID" value="NZ_SJPM01000008.1"/>
</dbReference>
<gene>
    <name evidence="1" type="ORF">Pla100_39150</name>
</gene>
<evidence type="ECO:0000313" key="2">
    <source>
        <dbReference type="Proteomes" id="UP000316213"/>
    </source>
</evidence>
<proteinExistence type="predicted"/>
<name>A0A5C6A315_9BACT</name>
<accession>A0A5C6A315</accession>
<dbReference type="Proteomes" id="UP000316213">
    <property type="component" value="Unassembled WGS sequence"/>
</dbReference>
<dbReference type="PROSITE" id="PS51257">
    <property type="entry name" value="PROKAR_LIPOPROTEIN"/>
    <property type="match status" value="1"/>
</dbReference>
<dbReference type="EMBL" id="SJPM01000008">
    <property type="protein sequence ID" value="TWT94304.1"/>
    <property type="molecule type" value="Genomic_DNA"/>
</dbReference>